<evidence type="ECO:0000256" key="1">
    <source>
        <dbReference type="SAM" id="MobiDB-lite"/>
    </source>
</evidence>
<dbReference type="AlphaFoldDB" id="A0A0R2CHU2"/>
<proteinExistence type="predicted"/>
<name>A0A0R2CHU2_9LACO</name>
<dbReference type="PATRIC" id="fig|1423810.4.peg.63"/>
<feature type="domain" description="Mga helix-turn-helix" evidence="2">
    <location>
        <begin position="81"/>
        <end position="163"/>
    </location>
</feature>
<evidence type="ECO:0000313" key="4">
    <source>
        <dbReference type="Proteomes" id="UP000051789"/>
    </source>
</evidence>
<sequence length="290" mass="32811">MFRDYFFNKQSEQSFRLFKIIKSFNAANFTVNKLSRIVGMGYAQTYKAFRSVLNDLMTLTGMHPASDKEPEFAIMAADVDVEQYQAFLLTKSTSFQYFSTLFIHDGIDSTAFCAQHGITIRTLRRLITPFRKYLQTYNIDIDPVDGTMAGDELRILFMLHEFFSQGYRGGTWPFTNPSADETMAMYTAINSDTPGAGLPAHTVPTRRALIDIAVVALRIRQGHVNRINPRLISIFSRREPLPTMNITTQFSRGCRKMRCGGRGSRSTFSGSTYRRCPQTTVPSTMSSANT</sequence>
<dbReference type="STRING" id="1423810.FD19_GL000063"/>
<protein>
    <recommendedName>
        <fullName evidence="2">Mga helix-turn-helix domain-containing protein</fullName>
    </recommendedName>
</protein>
<accession>A0A0R2CHU2</accession>
<dbReference type="Proteomes" id="UP000051789">
    <property type="component" value="Unassembled WGS sequence"/>
</dbReference>
<dbReference type="Pfam" id="PF05043">
    <property type="entry name" value="Mga"/>
    <property type="match status" value="1"/>
</dbReference>
<dbReference type="Gene3D" id="1.10.10.10">
    <property type="entry name" value="Winged helix-like DNA-binding domain superfamily/Winged helix DNA-binding domain"/>
    <property type="match status" value="1"/>
</dbReference>
<evidence type="ECO:0000313" key="3">
    <source>
        <dbReference type="EMBL" id="KRM87788.1"/>
    </source>
</evidence>
<feature type="region of interest" description="Disordered" evidence="1">
    <location>
        <begin position="261"/>
        <end position="290"/>
    </location>
</feature>
<evidence type="ECO:0000259" key="2">
    <source>
        <dbReference type="Pfam" id="PF05043"/>
    </source>
</evidence>
<dbReference type="EMBL" id="AYZK01000001">
    <property type="protein sequence ID" value="KRM87788.1"/>
    <property type="molecule type" value="Genomic_DNA"/>
</dbReference>
<dbReference type="RefSeq" id="WP_056968851.1">
    <property type="nucleotide sequence ID" value="NZ_AYZK01000001.1"/>
</dbReference>
<dbReference type="InterPro" id="IPR036388">
    <property type="entry name" value="WH-like_DNA-bd_sf"/>
</dbReference>
<comment type="caution">
    <text evidence="3">The sequence shown here is derived from an EMBL/GenBank/DDBJ whole genome shotgun (WGS) entry which is preliminary data.</text>
</comment>
<dbReference type="InterPro" id="IPR007737">
    <property type="entry name" value="Mga_HTH"/>
</dbReference>
<keyword evidence="4" id="KW-1185">Reference proteome</keyword>
<feature type="compositionally biased region" description="Low complexity" evidence="1">
    <location>
        <begin position="264"/>
        <end position="275"/>
    </location>
</feature>
<gene>
    <name evidence="3" type="ORF">FD19_GL000063</name>
</gene>
<reference evidence="3 4" key="1">
    <citation type="journal article" date="2015" name="Genome Announc.">
        <title>Expanding the biotechnology potential of lactobacilli through comparative genomics of 213 strains and associated genera.</title>
        <authorList>
            <person name="Sun Z."/>
            <person name="Harris H.M."/>
            <person name="McCann A."/>
            <person name="Guo C."/>
            <person name="Argimon S."/>
            <person name="Zhang W."/>
            <person name="Yang X."/>
            <person name="Jeffery I.B."/>
            <person name="Cooney J.C."/>
            <person name="Kagawa T.F."/>
            <person name="Liu W."/>
            <person name="Song Y."/>
            <person name="Salvetti E."/>
            <person name="Wrobel A."/>
            <person name="Rasinkangas P."/>
            <person name="Parkhill J."/>
            <person name="Rea M.C."/>
            <person name="O'Sullivan O."/>
            <person name="Ritari J."/>
            <person name="Douillard F.P."/>
            <person name="Paul Ross R."/>
            <person name="Yang R."/>
            <person name="Briner A.E."/>
            <person name="Felis G.E."/>
            <person name="de Vos W.M."/>
            <person name="Barrangou R."/>
            <person name="Klaenhammer T.R."/>
            <person name="Caufield P.W."/>
            <person name="Cui Y."/>
            <person name="Zhang H."/>
            <person name="O'Toole P.W."/>
        </authorList>
    </citation>
    <scope>NUCLEOTIDE SEQUENCE [LARGE SCALE GENOMIC DNA]</scope>
    <source>
        <strain evidence="3 4">DSM 22698</strain>
    </source>
</reference>
<feature type="compositionally biased region" description="Polar residues" evidence="1">
    <location>
        <begin position="277"/>
        <end position="290"/>
    </location>
</feature>
<organism evidence="3 4">
    <name type="scientific">Lacticaseibacillus thailandensis DSM 22698 = JCM 13996</name>
    <dbReference type="NCBI Taxonomy" id="1423810"/>
    <lineage>
        <taxon>Bacteria</taxon>
        <taxon>Bacillati</taxon>
        <taxon>Bacillota</taxon>
        <taxon>Bacilli</taxon>
        <taxon>Lactobacillales</taxon>
        <taxon>Lactobacillaceae</taxon>
        <taxon>Lacticaseibacillus</taxon>
    </lineage>
</organism>